<dbReference type="PANTHER" id="PTHR31513">
    <property type="entry name" value="EPHRIN TYPE-B RECEPTOR"/>
    <property type="match status" value="1"/>
</dbReference>
<evidence type="ECO:0000259" key="4">
    <source>
        <dbReference type="Pfam" id="PF26010"/>
    </source>
</evidence>
<sequence>MFSLIWILIMQYSFAMNCQCNQTQTNKCLINSDCKFNLSPQNMSFSFELLQIENCIVTICIHQYGNRAQLNFSQLSIKNSIIKYDEDCDSYLNLHLVLYGDDISINLSKILFQSKNNVDFRFVIMNIMIIQDTQILLKTISVCAKNLLISNSTLKSEMWNKSECSCLNNKNCSDPQENNTIYSFVGYITQNFSNLTHQYIESQWQEQFDCSLFNIKNMSYFSMLFSVQNEFNLIQQSKIKGFYVGIYSYILSIDNTSEISGNGMGYLINEGLGCGYTDRIIGLRQQCGGTGGSHGGMGGFSISPKTNYNQLCSQLKSKFIYDYPFYPTLPGSGGGGVTDRKQFQDIEIQGSGGGVLYFEVLNLINNGKLTSDGISYIEQSLYGSGSGGSIQIRVIYFSGYGLVSANGGGINYQDDQNQYQFARQKFYQTYQVYGGFGGGGRIRLFYFNITEMIKSTYYNYTNNTIQANYGTISIQQKQFLNISNQSLIKYQGSITPTGCPQGQFGYFCQNCSLGYFKMLYGQAKCQPCFNSINSKTTIYIQSGESSPFCQIQCKDGQESKYNQCFIGLADFSMNIGGQNVIFAILVVIILLLINIAIVWVNRERSKSKQKSLYGSYDETSLQQMDQTLYNLNNKTFLISQDLHFHVRRIYLGGNNTYQNPWSIYQETFLDTDLNQGNNQILEKLFNTFNEKAKFTILQTITLQFLKFYYYPLYIWILQLIQTSKFHTLSKLFVQQDQLFNEIDPEKDKIKLKFSCSKDRTLAFIDRLNIAWKIVEQSNTLELPIYFILSGQGTFSSPFQINTHDALIKRLWQQIGFNNNEDDINLFEKFVTKFNYYAVQIDFRQSQSSFTKRFLDLLNYTNLYNYEIFIKNHAIQVDICIHIIALKSTSQSQVYILGNANQRDLEFLLKQIHIMNNLPKKFNIKLSIIFNHYKKDRIFNLETFNNLAQNINEQFQIIVNQDKEEQRNQVQMEKKKMQCKINRFKLEGMKQYKLKGLQNVKRFFIWLFSQITRYRGSRVNQEFLIAGICIVFAIQWCFAIAYPVILLKLVLDKNQDDIFYAEFITQIIIFPVAQITSLVILSIWLLKQTRNYGKMYLLFNLCALASSFIEFVYGCYDLFNINSLVEYNLIKLFPFFFIMLQSHLVCLQMNFNELNKTKYFEI</sequence>
<dbReference type="InterPro" id="IPR058316">
    <property type="entry name" value="DUF8003"/>
</dbReference>
<feature type="transmembrane region" description="Helical" evidence="2">
    <location>
        <begin position="1097"/>
        <end position="1118"/>
    </location>
</feature>
<evidence type="ECO:0000313" key="5">
    <source>
        <dbReference type="EMBL" id="CAD8124187.1"/>
    </source>
</evidence>
<evidence type="ECO:0000313" key="6">
    <source>
        <dbReference type="Proteomes" id="UP000692954"/>
    </source>
</evidence>
<evidence type="ECO:0000256" key="2">
    <source>
        <dbReference type="SAM" id="Phobius"/>
    </source>
</evidence>
<dbReference type="AlphaFoldDB" id="A0A8S1R966"/>
<dbReference type="OrthoDB" id="296921at2759"/>
<feature type="chain" id="PRO_5035735126" description="DUF8003 domain-containing protein" evidence="3">
    <location>
        <begin position="16"/>
        <end position="1161"/>
    </location>
</feature>
<feature type="transmembrane region" description="Helical" evidence="2">
    <location>
        <begin position="580"/>
        <end position="600"/>
    </location>
</feature>
<feature type="signal peptide" evidence="3">
    <location>
        <begin position="1"/>
        <end position="15"/>
    </location>
</feature>
<dbReference type="EMBL" id="CAJJDN010000149">
    <property type="protein sequence ID" value="CAD8124187.1"/>
    <property type="molecule type" value="Genomic_DNA"/>
</dbReference>
<proteinExistence type="predicted"/>
<organism evidence="5 6">
    <name type="scientific">Paramecium sonneborni</name>
    <dbReference type="NCBI Taxonomy" id="65129"/>
    <lineage>
        <taxon>Eukaryota</taxon>
        <taxon>Sar</taxon>
        <taxon>Alveolata</taxon>
        <taxon>Ciliophora</taxon>
        <taxon>Intramacronucleata</taxon>
        <taxon>Oligohymenophorea</taxon>
        <taxon>Peniculida</taxon>
        <taxon>Parameciidae</taxon>
        <taxon>Paramecium</taxon>
    </lineage>
</organism>
<keyword evidence="1" id="KW-0175">Coiled coil</keyword>
<comment type="caution">
    <text evidence="5">The sequence shown here is derived from an EMBL/GenBank/DDBJ whole genome shotgun (WGS) entry which is preliminary data.</text>
</comment>
<feature type="transmembrane region" description="Helical" evidence="2">
    <location>
        <begin position="1022"/>
        <end position="1050"/>
    </location>
</feature>
<protein>
    <recommendedName>
        <fullName evidence="4">DUF8003 domain-containing protein</fullName>
    </recommendedName>
</protein>
<dbReference type="Pfam" id="PF26010">
    <property type="entry name" value="DUF8003"/>
    <property type="match status" value="1"/>
</dbReference>
<keyword evidence="6" id="KW-1185">Reference proteome</keyword>
<evidence type="ECO:0000256" key="1">
    <source>
        <dbReference type="SAM" id="Coils"/>
    </source>
</evidence>
<accession>A0A8S1R966</accession>
<evidence type="ECO:0000256" key="3">
    <source>
        <dbReference type="SAM" id="SignalP"/>
    </source>
</evidence>
<feature type="transmembrane region" description="Helical" evidence="2">
    <location>
        <begin position="1062"/>
        <end position="1085"/>
    </location>
</feature>
<gene>
    <name evidence="5" type="ORF">PSON_ATCC_30995.1.T1490132</name>
</gene>
<keyword evidence="3" id="KW-0732">Signal</keyword>
<keyword evidence="2" id="KW-1133">Transmembrane helix</keyword>
<dbReference type="PANTHER" id="PTHR31513:SF2">
    <property type="entry name" value="MRAZ"/>
    <property type="match status" value="1"/>
</dbReference>
<reference evidence="5" key="1">
    <citation type="submission" date="2021-01" db="EMBL/GenBank/DDBJ databases">
        <authorList>
            <consortium name="Genoscope - CEA"/>
            <person name="William W."/>
        </authorList>
    </citation>
    <scope>NUCLEOTIDE SEQUENCE</scope>
</reference>
<name>A0A8S1R966_9CILI</name>
<dbReference type="Proteomes" id="UP000692954">
    <property type="component" value="Unassembled WGS sequence"/>
</dbReference>
<keyword evidence="2" id="KW-0812">Transmembrane</keyword>
<feature type="transmembrane region" description="Helical" evidence="2">
    <location>
        <begin position="1130"/>
        <end position="1150"/>
    </location>
</feature>
<feature type="domain" description="DUF8003" evidence="4">
    <location>
        <begin position="497"/>
        <end position="559"/>
    </location>
</feature>
<keyword evidence="2" id="KW-0472">Membrane</keyword>
<feature type="coiled-coil region" evidence="1">
    <location>
        <begin position="959"/>
        <end position="986"/>
    </location>
</feature>